<organism evidence="2 3">
    <name type="scientific">Pleurodeles waltl</name>
    <name type="common">Iberian ribbed newt</name>
    <dbReference type="NCBI Taxonomy" id="8319"/>
    <lineage>
        <taxon>Eukaryota</taxon>
        <taxon>Metazoa</taxon>
        <taxon>Chordata</taxon>
        <taxon>Craniata</taxon>
        <taxon>Vertebrata</taxon>
        <taxon>Euteleostomi</taxon>
        <taxon>Amphibia</taxon>
        <taxon>Batrachia</taxon>
        <taxon>Caudata</taxon>
        <taxon>Salamandroidea</taxon>
        <taxon>Salamandridae</taxon>
        <taxon>Pleurodelinae</taxon>
        <taxon>Pleurodeles</taxon>
    </lineage>
</organism>
<accession>A0AAV7MRT2</accession>
<feature type="compositionally biased region" description="Basic and acidic residues" evidence="1">
    <location>
        <begin position="172"/>
        <end position="191"/>
    </location>
</feature>
<evidence type="ECO:0000313" key="2">
    <source>
        <dbReference type="EMBL" id="KAJ1106455.1"/>
    </source>
</evidence>
<dbReference type="Proteomes" id="UP001066276">
    <property type="component" value="Chromosome 9"/>
</dbReference>
<evidence type="ECO:0000256" key="1">
    <source>
        <dbReference type="SAM" id="MobiDB-lite"/>
    </source>
</evidence>
<evidence type="ECO:0000313" key="3">
    <source>
        <dbReference type="Proteomes" id="UP001066276"/>
    </source>
</evidence>
<sequence length="191" mass="21805">MVKGLPGARGSASTTGRERDGRETERQAAWKKPNQPWFSQALKNLQRKYRQKERGWKLSLGEAERVDLKLALNTYKKACQVAKSDYFTGAEPRWRPSRTLEKGAPTRAWPINPGGHPRAGRINKGDTRRPPGRPWTRGSDELLPERGWSHVDPIVDLRRHKGGARRSGSRSQGREQVRRGLRRLEVSEPRD</sequence>
<comment type="caution">
    <text evidence="2">The sequence shown here is derived from an EMBL/GenBank/DDBJ whole genome shotgun (WGS) entry which is preliminary data.</text>
</comment>
<gene>
    <name evidence="2" type="ORF">NDU88_003856</name>
</gene>
<reference evidence="2" key="1">
    <citation type="journal article" date="2022" name="bioRxiv">
        <title>Sequencing and chromosome-scale assembly of the giantPleurodeles waltlgenome.</title>
        <authorList>
            <person name="Brown T."/>
            <person name="Elewa A."/>
            <person name="Iarovenko S."/>
            <person name="Subramanian E."/>
            <person name="Araus A.J."/>
            <person name="Petzold A."/>
            <person name="Susuki M."/>
            <person name="Suzuki K.-i.T."/>
            <person name="Hayashi T."/>
            <person name="Toyoda A."/>
            <person name="Oliveira C."/>
            <person name="Osipova E."/>
            <person name="Leigh N.D."/>
            <person name="Simon A."/>
            <person name="Yun M.H."/>
        </authorList>
    </citation>
    <scope>NUCLEOTIDE SEQUENCE</scope>
    <source>
        <strain evidence="2">20211129_DDA</strain>
        <tissue evidence="2">Liver</tissue>
    </source>
</reference>
<feature type="region of interest" description="Disordered" evidence="1">
    <location>
        <begin position="96"/>
        <end position="191"/>
    </location>
</feature>
<feature type="region of interest" description="Disordered" evidence="1">
    <location>
        <begin position="1"/>
        <end position="34"/>
    </location>
</feature>
<feature type="compositionally biased region" description="Basic and acidic residues" evidence="1">
    <location>
        <begin position="138"/>
        <end position="157"/>
    </location>
</feature>
<proteinExistence type="predicted"/>
<feature type="compositionally biased region" description="Basic and acidic residues" evidence="1">
    <location>
        <begin position="16"/>
        <end position="28"/>
    </location>
</feature>
<keyword evidence="3" id="KW-1185">Reference proteome</keyword>
<dbReference type="EMBL" id="JANPWB010000013">
    <property type="protein sequence ID" value="KAJ1106455.1"/>
    <property type="molecule type" value="Genomic_DNA"/>
</dbReference>
<protein>
    <submittedName>
        <fullName evidence="2">Uncharacterized protein</fullName>
    </submittedName>
</protein>
<name>A0AAV7MRT2_PLEWA</name>
<dbReference type="AlphaFoldDB" id="A0AAV7MRT2"/>
<feature type="compositionally biased region" description="Basic residues" evidence="1">
    <location>
        <begin position="158"/>
        <end position="168"/>
    </location>
</feature>